<evidence type="ECO:0000313" key="8">
    <source>
        <dbReference type="Proteomes" id="UP001530293"/>
    </source>
</evidence>
<feature type="region of interest" description="Disordered" evidence="5">
    <location>
        <begin position="399"/>
        <end position="418"/>
    </location>
</feature>
<dbReference type="SUPFAM" id="SSF103473">
    <property type="entry name" value="MFS general substrate transporter"/>
    <property type="match status" value="1"/>
</dbReference>
<feature type="region of interest" description="Disordered" evidence="5">
    <location>
        <begin position="588"/>
        <end position="607"/>
    </location>
</feature>
<dbReference type="GO" id="GO:0016020">
    <property type="term" value="C:membrane"/>
    <property type="evidence" value="ECO:0007669"/>
    <property type="project" value="UniProtKB-SubCell"/>
</dbReference>
<evidence type="ECO:0000256" key="4">
    <source>
        <dbReference type="ARBA" id="ARBA00023136"/>
    </source>
</evidence>
<evidence type="ECO:0000256" key="1">
    <source>
        <dbReference type="ARBA" id="ARBA00004141"/>
    </source>
</evidence>
<feature type="transmembrane region" description="Helical" evidence="6">
    <location>
        <begin position="943"/>
        <end position="963"/>
    </location>
</feature>
<feature type="compositionally biased region" description="Basic residues" evidence="5">
    <location>
        <begin position="67"/>
        <end position="76"/>
    </location>
</feature>
<dbReference type="InterPro" id="IPR036259">
    <property type="entry name" value="MFS_trans_sf"/>
</dbReference>
<dbReference type="Gene3D" id="1.20.1250.20">
    <property type="entry name" value="MFS general substrate transporter like domains"/>
    <property type="match status" value="1"/>
</dbReference>
<reference evidence="7 8" key="1">
    <citation type="submission" date="2024-10" db="EMBL/GenBank/DDBJ databases">
        <title>Updated reference genomes for cyclostephanoid diatoms.</title>
        <authorList>
            <person name="Roberts W.R."/>
            <person name="Alverson A.J."/>
        </authorList>
    </citation>
    <scope>NUCLEOTIDE SEQUENCE [LARGE SCALE GENOMIC DNA]</scope>
    <source>
        <strain evidence="7 8">AJA232-27</strain>
    </source>
</reference>
<proteinExistence type="predicted"/>
<feature type="region of interest" description="Disordered" evidence="5">
    <location>
        <begin position="1"/>
        <end position="93"/>
    </location>
</feature>
<keyword evidence="2 6" id="KW-0812">Transmembrane</keyword>
<evidence type="ECO:0000256" key="5">
    <source>
        <dbReference type="SAM" id="MobiDB-lite"/>
    </source>
</evidence>
<feature type="region of interest" description="Disordered" evidence="5">
    <location>
        <begin position="347"/>
        <end position="386"/>
    </location>
</feature>
<evidence type="ECO:0000256" key="3">
    <source>
        <dbReference type="ARBA" id="ARBA00022989"/>
    </source>
</evidence>
<feature type="region of interest" description="Disordered" evidence="5">
    <location>
        <begin position="1324"/>
        <end position="1356"/>
    </location>
</feature>
<gene>
    <name evidence="7" type="ORF">ACHAWU_003703</name>
</gene>
<keyword evidence="8" id="KW-1185">Reference proteome</keyword>
<organism evidence="7 8">
    <name type="scientific">Discostella pseudostelligera</name>
    <dbReference type="NCBI Taxonomy" id="259834"/>
    <lineage>
        <taxon>Eukaryota</taxon>
        <taxon>Sar</taxon>
        <taxon>Stramenopiles</taxon>
        <taxon>Ochrophyta</taxon>
        <taxon>Bacillariophyta</taxon>
        <taxon>Coscinodiscophyceae</taxon>
        <taxon>Thalassiosirophycidae</taxon>
        <taxon>Stephanodiscales</taxon>
        <taxon>Stephanodiscaceae</taxon>
        <taxon>Discostella</taxon>
    </lineage>
</organism>
<feature type="compositionally biased region" description="Basic residues" evidence="5">
    <location>
        <begin position="366"/>
        <end position="382"/>
    </location>
</feature>
<feature type="transmembrane region" description="Helical" evidence="6">
    <location>
        <begin position="1195"/>
        <end position="1217"/>
    </location>
</feature>
<feature type="compositionally biased region" description="Low complexity" evidence="5">
    <location>
        <begin position="347"/>
        <end position="359"/>
    </location>
</feature>
<feature type="compositionally biased region" description="Low complexity" evidence="5">
    <location>
        <begin position="400"/>
        <end position="412"/>
    </location>
</feature>
<feature type="region of interest" description="Disordered" evidence="5">
    <location>
        <begin position="474"/>
        <end position="493"/>
    </location>
</feature>
<feature type="region of interest" description="Disordered" evidence="5">
    <location>
        <begin position="631"/>
        <end position="654"/>
    </location>
</feature>
<comment type="subcellular location">
    <subcellularLocation>
        <location evidence="1">Membrane</location>
        <topology evidence="1">Multi-pass membrane protein</topology>
    </subcellularLocation>
</comment>
<comment type="caution">
    <text evidence="7">The sequence shown here is derived from an EMBL/GenBank/DDBJ whole genome shotgun (WGS) entry which is preliminary data.</text>
</comment>
<feature type="compositionally biased region" description="Acidic residues" evidence="5">
    <location>
        <begin position="285"/>
        <end position="297"/>
    </location>
</feature>
<evidence type="ECO:0000313" key="7">
    <source>
        <dbReference type="EMBL" id="KAL3771528.1"/>
    </source>
</evidence>
<feature type="region of interest" description="Disordered" evidence="5">
    <location>
        <begin position="279"/>
        <end position="334"/>
    </location>
</feature>
<keyword evidence="4 6" id="KW-0472">Membrane</keyword>
<dbReference type="InterPro" id="IPR011701">
    <property type="entry name" value="MFS"/>
</dbReference>
<keyword evidence="3 6" id="KW-1133">Transmembrane helix</keyword>
<dbReference type="InterPro" id="IPR049680">
    <property type="entry name" value="FLVCR1-2_SLC49-like"/>
</dbReference>
<dbReference type="PANTHER" id="PTHR10924">
    <property type="entry name" value="MAJOR FACILITATOR SUPERFAMILY PROTEIN-RELATED"/>
    <property type="match status" value="1"/>
</dbReference>
<evidence type="ECO:0000256" key="2">
    <source>
        <dbReference type="ARBA" id="ARBA00022692"/>
    </source>
</evidence>
<feature type="compositionally biased region" description="Low complexity" evidence="5">
    <location>
        <begin position="229"/>
        <end position="240"/>
    </location>
</feature>
<evidence type="ECO:0000256" key="6">
    <source>
        <dbReference type="SAM" id="Phobius"/>
    </source>
</evidence>
<protein>
    <submittedName>
        <fullName evidence="7">Uncharacterized protein</fullName>
    </submittedName>
</protein>
<dbReference type="Pfam" id="PF07690">
    <property type="entry name" value="MFS_1"/>
    <property type="match status" value="1"/>
</dbReference>
<feature type="compositionally biased region" description="Polar residues" evidence="5">
    <location>
        <begin position="1328"/>
        <end position="1347"/>
    </location>
</feature>
<dbReference type="EMBL" id="JALLBG020000023">
    <property type="protein sequence ID" value="KAL3771528.1"/>
    <property type="molecule type" value="Genomic_DNA"/>
</dbReference>
<name>A0ABD3N602_9STRA</name>
<feature type="compositionally biased region" description="Polar residues" evidence="5">
    <location>
        <begin position="588"/>
        <end position="604"/>
    </location>
</feature>
<feature type="region of interest" description="Disordered" evidence="5">
    <location>
        <begin position="227"/>
        <end position="251"/>
    </location>
</feature>
<accession>A0ABD3N602</accession>
<dbReference type="Proteomes" id="UP001530293">
    <property type="component" value="Unassembled WGS sequence"/>
</dbReference>
<feature type="transmembrane region" description="Helical" evidence="6">
    <location>
        <begin position="917"/>
        <end position="937"/>
    </location>
</feature>
<dbReference type="PANTHER" id="PTHR10924:SF6">
    <property type="entry name" value="SOLUTE CARRIER FAMILY 49 MEMBER A3"/>
    <property type="match status" value="1"/>
</dbReference>
<sequence>MATSTAPDALLPLTSPHLTSVETDDSREKAMATVPTATAAGLDDEGTSATMKQQHQQRDEEETANNPKKKSKKTLRPRLQPISCKDDDGDDDDIDIMNSDNPSLSETCAHELGFGSFVVTLPSASTLNKEKKNDDDLGDDRNEMIGKNYDANVNNNKVDAAVNNKEVVTENSELVMENSAATLETETTSITTAPAVTAPSAKMQPAHPQQQLRRHPHATRLQPKSIIFSSPNESGNSIIPPSSPNTPDYDDDGYGAFGFGLISASKEEKNTFNYNSAAMESSVSEVEDLGEEDEGGETMDTTLDNSTPSPRIASRVQRGSGRRGGGGKHIDRISSISLSRVMSANSYISDDSTSSSSSAGDEESSRHHHRQQQQQRHQRRHSPSNNDAYFNRRELLRHGSSLSSSNNTANNNFPVLSRKNSIHTQTSCRSLTMHLMSSDRGDDDGTCNGDSIISFADSFIAVPSSDVESSYFGQSRVSHEQPHQQLRGHQGQQPRLVAYPHQSSANESTTGKVSQGGVIPLQEKSSRQLIEHTHPAPAPDDDVIELILSNSEESGERKLLRPTTTVQKVNHTNLYSEVGIEGINNESGANAHQQQQQRAESLTPASIDDPVISNELRSYYFQSQDSFRRISYTGTDSMSPSPPPPFSPSCSSGRHPPIRNRHVESVIAHYRNDNNDVMIDEGQVKGHLVVPTNSASHHRDSPFLTNLKNINSQASYGSVIHSLQGGIATSEDEIEDQQRSRYGLSAQSKPPISLAHSDFDYRIEDITIAGERAMKSKVYPSRWIMLMYMSVLNMLSGWTCFSIAPFSELAEDILGISPDNPVATFFAANFIASVFEPMILRRLGLRRSVLLGALLLMTGNMLKGGTLGSANMEKIDGRRACLGFIFAGMSGPLYQNTPAILISSWFPSKERRIATDIVMCSNQLGIMFSFIFGSWLVRGNDDVLPYFHSLGLISMVVFVGVAMQFSDCPPTPPSGMARVIHGRVERPIVAVVKLAPPSPFNEANAEYGTLLPVPSQNILQTTLLSYGSTEPTTARSSLSANGQDVQLFTNERKCDVGDVSAAIPTQRVDDEPPNEAKSVHPGLEFYPCDVGLNFQPKDYLPPTADDGAEPIITQTVHVNIDVCDDQLWRALRACFTRDGFLPCISAFATSRIVVNSLSTFICYFTTDVGVVGGAFHLAVLASSVMCRKMSGESRLYYMIIGLMALASLSLALCGANFDSEVSMTLYLLMAASFVGPLQPLSTKLGVATVSPISENTVVVTQLLFSNLLSAACIPVFKALRYASATGQEFVYSFQFLVLLCPTIHLTAIYISSFRAKYSQNEFTRKQSEQQIKSPNQDVIRASNSTLRPPSRDQPWEKKYPFLIPRTV</sequence>
<feature type="transmembrane region" description="Helical" evidence="6">
    <location>
        <begin position="1291"/>
        <end position="1310"/>
    </location>
</feature>